<sequence>MSDTNDEEIDIVNPVVDVKEEPNEIDFGDGNPYTEEEYVCERGTTIYSRTTPASCDEALRIILNLGNCVDKRLLSTRRPFMPPSCEETGDFVFVLDMRHDPNIELARKEMHFDGLSPWNTKASVRMASKLVYYKVDGKMCTRVATADSANILLRKVYGILPRCNRLSKRLFYAEDIARGEIIGYVIICYSYLRPGPMPERVSPRGQGATHERMSRLKVGADNCNLGIDLNSILPPSRELVTISIDGYPVYSNTVPNVAEVILPLILNINNIIDRNRVCSKIPFFPPECTKTGEFLFVINPTAVEDYRFVGFDGLLPWNAVDQKMDCAQLYYRIDGGQGGSPVQLIRQPSKHDANIVFRRISATLPRDCRLTKRIFYALSLPNKELAGYVLIAYSYTYPGPMPSQLYDRDEALRHLRAEKDERKLGDDSDDDIIVDDTLDDGEDNSDPITTEHGCHIYAREIPKSSEEALHFLLNTKNELNQALVSKRLPFMPPSFTGIGEFLFVISPNAVKSVKDVTVDGLAPWNSKDRKMASKFIYYRRHEDGSIEKVNERDESNIVLRKMHGVLPRCPRLTKKIFCAMDPNTEEAIGYILIGYQFRYRGAMPTPVAHGNSKNPGQAYQRMFPSALNEMKKLLKENLPADALQKLTEKAMKDESSFHHPCATPNNVHVLYNLAKFIPDRMKRVDKQSSSSSEKNAASYTAQTPQKRSIIYRAKTADLNNFPEYLQKRAAYLSNMFRFSPPRENESEDSEGEIDVVGSRSKRIRHEFTNDSGPSTSRTAFPGAYSLPGMFHPQMVPAYRGIPPSATEHATRLEWLLNNRSEHFQNVKLEGPVESVSLDPATLREAVAAALSAEQPQEAVSNGSSSPKSARSAPNLRVFRQSQSGIIQEVDPLVLISQPSTTGQHSTSEANLSGDVDNNNNEVVKDEPCEEGAANQLHQDDSIFLEKDAEMHIPKVETVDQVEVHDGDAPMYAESSELVNPQGLTAVGEVGRQFTSGGTVEIHPVQHIQYSNGQVSRLPEGRQFFLGSGGELYMEWDGSSTLPEGIEVFEEDQAFERRVAPSEAGMRYRLSARSLQNYVVGIILLGLTLIVVYNFEESKHHTERGQILLTTVGASLNSTETTTNISSKTTAEPAINFNRLAELVAIPDEQTKENARKIYENPTIAMGKQFNAEQLFLATSYLNDNHKVLNEDLFGDVRDVEVVIVVQAHSRLKYLEYLIESLNRTVGMDNALLVFSHDVAAKPINDLIQSIRFCRVIQIFYPFSPVFFDDVRNNAGLGSYKTPSYAHIKNHWWWKMNYVFDGIVKRYDLNDVRVLRLEEDHYVSPDVLFVLDQLIEKKETICPRCGAIKLGSYTLSGNKMNKDSFEGDVWKFWTVPYRENIGLVFGLEDWNMIRTQQCANMFCEYNDYNWDMSVSSVLAKCLPTGLPNVLSVRATRVFHIGDCGVHVQQCRNHSSIDKVRELLGSVKDSLFPRMKFVKLNSGKIYYPKSGGFSGDGDIALCKRNTYPHVQKT</sequence>
<dbReference type="Pfam" id="PF05060">
    <property type="entry name" value="MGAT2"/>
    <property type="match status" value="2"/>
</dbReference>
<evidence type="ECO:0000256" key="10">
    <source>
        <dbReference type="ARBA" id="ARBA00022723"/>
    </source>
</evidence>
<keyword evidence="7" id="KW-0328">Glycosyltransferase</keyword>
<comment type="pathway">
    <text evidence="3">Protein modification; protein glycosylation.</text>
</comment>
<evidence type="ECO:0000256" key="4">
    <source>
        <dbReference type="ARBA" id="ARBA00011011"/>
    </source>
</evidence>
<feature type="disulfide bond" evidence="25">
    <location>
        <begin position="1341"/>
        <end position="1344"/>
    </location>
</feature>
<keyword evidence="12" id="KW-1133">Transmembrane helix</keyword>
<evidence type="ECO:0000256" key="11">
    <source>
        <dbReference type="ARBA" id="ARBA00022968"/>
    </source>
</evidence>
<name>A0AA39HXQ9_9BILA</name>
<evidence type="ECO:0000256" key="16">
    <source>
        <dbReference type="ARBA" id="ARBA00023180"/>
    </source>
</evidence>
<feature type="compositionally biased region" description="Polar residues" evidence="26">
    <location>
        <begin position="853"/>
        <end position="868"/>
    </location>
</feature>
<evidence type="ECO:0000256" key="26">
    <source>
        <dbReference type="SAM" id="MobiDB-lite"/>
    </source>
</evidence>
<feature type="binding site" evidence="23">
    <location>
        <position position="1237"/>
    </location>
    <ligand>
        <name>substrate</name>
    </ligand>
</feature>
<dbReference type="GO" id="GO:0005795">
    <property type="term" value="C:Golgi stack"/>
    <property type="evidence" value="ECO:0007669"/>
    <property type="project" value="InterPro"/>
</dbReference>
<proteinExistence type="inferred from homology"/>
<dbReference type="GO" id="GO:0008455">
    <property type="term" value="F:alpha-1,6-mannosylglycoprotein 2-beta-N-acetylglucosaminyltransferase activity"/>
    <property type="evidence" value="ECO:0007669"/>
    <property type="project" value="UniProtKB-EC"/>
</dbReference>
<dbReference type="InterPro" id="IPR056649">
    <property type="entry name" value="DUF7747"/>
</dbReference>
<evidence type="ECO:0000256" key="14">
    <source>
        <dbReference type="ARBA" id="ARBA00023136"/>
    </source>
</evidence>
<evidence type="ECO:0000256" key="8">
    <source>
        <dbReference type="ARBA" id="ARBA00022679"/>
    </source>
</evidence>
<dbReference type="GO" id="GO:0009312">
    <property type="term" value="P:oligosaccharide biosynthetic process"/>
    <property type="evidence" value="ECO:0007669"/>
    <property type="project" value="InterPro"/>
</dbReference>
<feature type="region of interest" description="Disordered" evidence="26">
    <location>
        <begin position="898"/>
        <end position="918"/>
    </location>
</feature>
<reference evidence="28" key="1">
    <citation type="submission" date="2023-06" db="EMBL/GenBank/DDBJ databases">
        <title>Genomic analysis of the entomopathogenic nematode Steinernema hermaphroditum.</title>
        <authorList>
            <person name="Schwarz E.M."/>
            <person name="Heppert J.K."/>
            <person name="Baniya A."/>
            <person name="Schwartz H.T."/>
            <person name="Tan C.-H."/>
            <person name="Antoshechkin I."/>
            <person name="Sternberg P.W."/>
            <person name="Goodrich-Blair H."/>
            <person name="Dillman A.R."/>
        </authorList>
    </citation>
    <scope>NUCLEOTIDE SEQUENCE</scope>
    <source>
        <strain evidence="28">PS9179</strain>
        <tissue evidence="28">Whole animal</tissue>
    </source>
</reference>
<dbReference type="EC" id="2.4.1.143" evidence="5"/>
<comment type="cofactor">
    <cofactor evidence="1 24">
        <name>Mn(2+)</name>
        <dbReference type="ChEBI" id="CHEBI:29035"/>
    </cofactor>
</comment>
<protein>
    <recommendedName>
        <fullName evidence="6">Alpha-1,6-mannosyl-glycoprotein 2-beta-N-acetylglucosaminyltransferase</fullName>
        <ecNumber evidence="5">2.4.1.143</ecNumber>
    </recommendedName>
    <alternativeName>
        <fullName evidence="21">Beta-1,2-N-acetylglucosaminyltransferase II</fullName>
    </alternativeName>
    <alternativeName>
        <fullName evidence="20">GlcNAc-T II</fullName>
    </alternativeName>
    <alternativeName>
        <fullName evidence="19">Mannoside acetylglucosaminyltransferase 2</fullName>
    </alternativeName>
    <alternativeName>
        <fullName evidence="18">N-glycosyl-oligosaccharide-glycoprotein N-acetylglucosaminyltransferase II</fullName>
    </alternativeName>
</protein>
<evidence type="ECO:0000256" key="5">
    <source>
        <dbReference type="ARBA" id="ARBA00012613"/>
    </source>
</evidence>
<evidence type="ECO:0000313" key="29">
    <source>
        <dbReference type="Proteomes" id="UP001175271"/>
    </source>
</evidence>
<keyword evidence="16" id="KW-0325">Glycoprotein</keyword>
<evidence type="ECO:0000256" key="6">
    <source>
        <dbReference type="ARBA" id="ARBA00014817"/>
    </source>
</evidence>
<evidence type="ECO:0000256" key="19">
    <source>
        <dbReference type="ARBA" id="ARBA00031203"/>
    </source>
</evidence>
<evidence type="ECO:0000256" key="15">
    <source>
        <dbReference type="ARBA" id="ARBA00023157"/>
    </source>
</evidence>
<keyword evidence="11" id="KW-0735">Signal-anchor</keyword>
<keyword evidence="10 24" id="KW-0479">Metal-binding</keyword>
<keyword evidence="8" id="KW-0808">Transferase</keyword>
<evidence type="ECO:0000256" key="1">
    <source>
        <dbReference type="ARBA" id="ARBA00001936"/>
    </source>
</evidence>
<dbReference type="Pfam" id="PF24927">
    <property type="entry name" value="DUF7747"/>
    <property type="match status" value="3"/>
</dbReference>
<evidence type="ECO:0000256" key="2">
    <source>
        <dbReference type="ARBA" id="ARBA00004323"/>
    </source>
</evidence>
<keyword evidence="17 24" id="KW-0464">Manganese</keyword>
<dbReference type="InterPro" id="IPR007754">
    <property type="entry name" value="GlcNAc_II"/>
</dbReference>
<keyword evidence="9" id="KW-0812">Transmembrane</keyword>
<evidence type="ECO:0000256" key="22">
    <source>
        <dbReference type="ARBA" id="ARBA00093257"/>
    </source>
</evidence>
<organism evidence="28 29">
    <name type="scientific">Steinernema hermaphroditum</name>
    <dbReference type="NCBI Taxonomy" id="289476"/>
    <lineage>
        <taxon>Eukaryota</taxon>
        <taxon>Metazoa</taxon>
        <taxon>Ecdysozoa</taxon>
        <taxon>Nematoda</taxon>
        <taxon>Chromadorea</taxon>
        <taxon>Rhabditida</taxon>
        <taxon>Tylenchina</taxon>
        <taxon>Panagrolaimomorpha</taxon>
        <taxon>Strongyloidoidea</taxon>
        <taxon>Steinernematidae</taxon>
        <taxon>Steinernema</taxon>
    </lineage>
</organism>
<feature type="domain" description="DUF7747" evidence="27">
    <location>
        <begin position="463"/>
        <end position="595"/>
    </location>
</feature>
<gene>
    <name evidence="28" type="ORF">QR680_006459</name>
</gene>
<feature type="binding site" evidence="24">
    <location>
        <position position="1319"/>
    </location>
    <ligand>
        <name>Mn(2+)</name>
        <dbReference type="ChEBI" id="CHEBI:29035"/>
    </ligand>
</feature>
<keyword evidence="13" id="KW-0333">Golgi apparatus</keyword>
<comment type="subcellular location">
    <subcellularLocation>
        <location evidence="2">Golgi apparatus membrane</location>
        <topology evidence="2">Single-pass type II membrane protein</topology>
    </subcellularLocation>
</comment>
<dbReference type="Proteomes" id="UP001175271">
    <property type="component" value="Unassembled WGS sequence"/>
</dbReference>
<feature type="domain" description="DUF7747" evidence="27">
    <location>
        <begin position="258"/>
        <end position="393"/>
    </location>
</feature>
<evidence type="ECO:0000256" key="21">
    <source>
        <dbReference type="ARBA" id="ARBA00032915"/>
    </source>
</evidence>
<evidence type="ECO:0000259" key="27">
    <source>
        <dbReference type="Pfam" id="PF24927"/>
    </source>
</evidence>
<comment type="caution">
    <text evidence="28">The sequence shown here is derived from an EMBL/GenBank/DDBJ whole genome shotgun (WGS) entry which is preliminary data.</text>
</comment>
<dbReference type="PANTHER" id="PTHR12871">
    <property type="entry name" value="BETA-1,2-N-ACETYLGLUCOSAMINYLTRANSFERASE II"/>
    <property type="match status" value="1"/>
</dbReference>
<feature type="binding site" evidence="23">
    <location>
        <begin position="1206"/>
        <end position="1210"/>
    </location>
    <ligand>
        <name>substrate</name>
    </ligand>
</feature>
<keyword evidence="14" id="KW-0472">Membrane</keyword>
<comment type="similarity">
    <text evidence="4">Belongs to the glycosyltransferase 16 (GT16) protein family.</text>
</comment>
<evidence type="ECO:0000313" key="28">
    <source>
        <dbReference type="EMBL" id="KAK0412873.1"/>
    </source>
</evidence>
<accession>A0AA39HXQ9</accession>
<dbReference type="EMBL" id="JAUCMV010000003">
    <property type="protein sequence ID" value="KAK0412873.1"/>
    <property type="molecule type" value="Genomic_DNA"/>
</dbReference>
<feature type="region of interest" description="Disordered" evidence="26">
    <location>
        <begin position="423"/>
        <end position="446"/>
    </location>
</feature>
<feature type="domain" description="DUF7747" evidence="27">
    <location>
        <begin position="51"/>
        <end position="189"/>
    </location>
</feature>
<feature type="compositionally biased region" description="Acidic residues" evidence="26">
    <location>
        <begin position="427"/>
        <end position="445"/>
    </location>
</feature>
<dbReference type="InterPro" id="IPR029044">
    <property type="entry name" value="Nucleotide-diphossugar_trans"/>
</dbReference>
<evidence type="ECO:0000256" key="12">
    <source>
        <dbReference type="ARBA" id="ARBA00022989"/>
    </source>
</evidence>
<evidence type="ECO:0000256" key="23">
    <source>
        <dbReference type="PIRSR" id="PIRSR607754-1"/>
    </source>
</evidence>
<evidence type="ECO:0000256" key="24">
    <source>
        <dbReference type="PIRSR" id="PIRSR607754-2"/>
    </source>
</evidence>
<evidence type="ECO:0000256" key="18">
    <source>
        <dbReference type="ARBA" id="ARBA00029663"/>
    </source>
</evidence>
<feature type="compositionally biased region" description="Polar residues" evidence="26">
    <location>
        <begin position="898"/>
        <end position="910"/>
    </location>
</feature>
<feature type="disulfide bond" evidence="25">
    <location>
        <begin position="1402"/>
        <end position="1500"/>
    </location>
</feature>
<dbReference type="GO" id="GO:0046872">
    <property type="term" value="F:metal ion binding"/>
    <property type="evidence" value="ECO:0007669"/>
    <property type="project" value="UniProtKB-KW"/>
</dbReference>
<evidence type="ECO:0000256" key="25">
    <source>
        <dbReference type="PIRSR" id="PIRSR607754-3"/>
    </source>
</evidence>
<feature type="binding site" evidence="24">
    <location>
        <position position="1438"/>
    </location>
    <ligand>
        <name>Mn(2+)</name>
        <dbReference type="ChEBI" id="CHEBI:29035"/>
    </ligand>
</feature>
<keyword evidence="29" id="KW-1185">Reference proteome</keyword>
<feature type="compositionally biased region" description="Polar residues" evidence="26">
    <location>
        <begin position="693"/>
        <end position="704"/>
    </location>
</feature>
<evidence type="ECO:0000256" key="9">
    <source>
        <dbReference type="ARBA" id="ARBA00022692"/>
    </source>
</evidence>
<evidence type="ECO:0000256" key="20">
    <source>
        <dbReference type="ARBA" id="ARBA00032552"/>
    </source>
</evidence>
<feature type="disulfide bond" evidence="25">
    <location>
        <begin position="1442"/>
        <end position="1449"/>
    </location>
</feature>
<evidence type="ECO:0000256" key="3">
    <source>
        <dbReference type="ARBA" id="ARBA00004922"/>
    </source>
</evidence>
<dbReference type="PANTHER" id="PTHR12871:SF0">
    <property type="entry name" value="ALPHA-1,6-MANNOSYL-GLYCOPROTEIN 2-BETA-N-ACETYLGLUCOSAMINYLTRANSFERASE"/>
    <property type="match status" value="1"/>
</dbReference>
<feature type="region of interest" description="Disordered" evidence="26">
    <location>
        <begin position="682"/>
        <end position="704"/>
    </location>
</feature>
<dbReference type="GO" id="GO:0000139">
    <property type="term" value="C:Golgi membrane"/>
    <property type="evidence" value="ECO:0007669"/>
    <property type="project" value="UniProtKB-SubCell"/>
</dbReference>
<evidence type="ECO:0000256" key="17">
    <source>
        <dbReference type="ARBA" id="ARBA00023211"/>
    </source>
</evidence>
<evidence type="ECO:0000256" key="13">
    <source>
        <dbReference type="ARBA" id="ARBA00023034"/>
    </source>
</evidence>
<feature type="region of interest" description="Disordered" evidence="26">
    <location>
        <begin position="851"/>
        <end position="874"/>
    </location>
</feature>
<evidence type="ECO:0000256" key="7">
    <source>
        <dbReference type="ARBA" id="ARBA00022676"/>
    </source>
</evidence>
<keyword evidence="15 25" id="KW-1015">Disulfide bond</keyword>
<comment type="catalytic activity">
    <reaction evidence="22">
        <text>an N(4)-{beta-D-GlcNAc-(1-&gt;2)-alpha-D-Man-(1-&gt;3)-[alpha-D-Man-(1-&gt;6)]-beta-D-Man-(1-&gt;4)-beta-D-GlcNAc-(1-&gt;4)-beta-D-GlcNAc}-L-asparaginyl-[protein] + UDP-N-acetyl-alpha-D-glucosamine = N(4)-{beta-D-GlcNAc-(1-&gt;2)-alpha-D-Man-(1-&gt;3)-[beta-D-GlcNAc-(1-&gt;2)-alpha-D-Man-(1-&gt;6)]-beta-D-Man-(1-&gt;4)-beta-D-GlcNAc-(1-&gt;4)-beta-D-GlcNAc}-L-asparaginyl-[protein] + UDP + H(+)</text>
        <dbReference type="Rhea" id="RHEA:12941"/>
        <dbReference type="Rhea" id="RHEA-COMP:13526"/>
        <dbReference type="Rhea" id="RHEA-COMP:14369"/>
        <dbReference type="ChEBI" id="CHEBI:15378"/>
        <dbReference type="ChEBI" id="CHEBI:57705"/>
        <dbReference type="ChEBI" id="CHEBI:58223"/>
        <dbReference type="ChEBI" id="CHEBI:60615"/>
        <dbReference type="ChEBI" id="CHEBI:60651"/>
        <dbReference type="EC" id="2.4.1.143"/>
    </reaction>
</comment>
<feature type="disulfide bond" evidence="25">
    <location>
        <begin position="1397"/>
        <end position="1420"/>
    </location>
</feature>
<dbReference type="GO" id="GO:0006487">
    <property type="term" value="P:protein N-linked glycosylation"/>
    <property type="evidence" value="ECO:0007669"/>
    <property type="project" value="TreeGrafter"/>
</dbReference>
<dbReference type="Gene3D" id="3.90.550.10">
    <property type="entry name" value="Spore Coat Polysaccharide Biosynthesis Protein SpsA, Chain A"/>
    <property type="match status" value="1"/>
</dbReference>